<keyword evidence="1 4" id="KW-0349">Heme</keyword>
<dbReference type="InterPro" id="IPR050121">
    <property type="entry name" value="Cytochrome_P450_monoxygenase"/>
</dbReference>
<name>G0S5E8_CHATD</name>
<dbReference type="eggNOG" id="KOG0158">
    <property type="taxonomic scope" value="Eukaryota"/>
</dbReference>
<evidence type="ECO:0000256" key="4">
    <source>
        <dbReference type="PIRSR" id="PIRSR602401-1"/>
    </source>
</evidence>
<feature type="region of interest" description="Disordered" evidence="5">
    <location>
        <begin position="406"/>
        <end position="427"/>
    </location>
</feature>
<gene>
    <name evidence="6" type="ORF">CTHT_0024550</name>
</gene>
<dbReference type="GO" id="GO:0005506">
    <property type="term" value="F:iron ion binding"/>
    <property type="evidence" value="ECO:0007669"/>
    <property type="project" value="InterPro"/>
</dbReference>
<dbReference type="OMA" id="AVKEIYC"/>
<dbReference type="Proteomes" id="UP000008066">
    <property type="component" value="Unassembled WGS sequence"/>
</dbReference>
<protein>
    <submittedName>
        <fullName evidence="6">Cytochrome P450 monooxygenase-like protein</fullName>
    </submittedName>
</protein>
<reference evidence="6 7" key="1">
    <citation type="journal article" date="2011" name="Cell">
        <title>Insight into structure and assembly of the nuclear pore complex by utilizing the genome of a eukaryotic thermophile.</title>
        <authorList>
            <person name="Amlacher S."/>
            <person name="Sarges P."/>
            <person name="Flemming D."/>
            <person name="van Noort V."/>
            <person name="Kunze R."/>
            <person name="Devos D.P."/>
            <person name="Arumugam M."/>
            <person name="Bork P."/>
            <person name="Hurt E."/>
        </authorList>
    </citation>
    <scope>NUCLEOTIDE SEQUENCE [LARGE SCALE GENOMIC DNA]</scope>
    <source>
        <strain evidence="7">DSM 1495 / CBS 144.50 / IMI 039719</strain>
    </source>
</reference>
<dbReference type="EMBL" id="GL988041">
    <property type="protein sequence ID" value="EGS20621.1"/>
    <property type="molecule type" value="Genomic_DNA"/>
</dbReference>
<evidence type="ECO:0000256" key="2">
    <source>
        <dbReference type="ARBA" id="ARBA00022723"/>
    </source>
</evidence>
<organism evidence="7">
    <name type="scientific">Chaetomium thermophilum (strain DSM 1495 / CBS 144.50 / IMI 039719)</name>
    <name type="common">Thermochaetoides thermophila</name>
    <dbReference type="NCBI Taxonomy" id="759272"/>
    <lineage>
        <taxon>Eukaryota</taxon>
        <taxon>Fungi</taxon>
        <taxon>Dikarya</taxon>
        <taxon>Ascomycota</taxon>
        <taxon>Pezizomycotina</taxon>
        <taxon>Sordariomycetes</taxon>
        <taxon>Sordariomycetidae</taxon>
        <taxon>Sordariales</taxon>
        <taxon>Chaetomiaceae</taxon>
        <taxon>Thermochaetoides</taxon>
    </lineage>
</organism>
<evidence type="ECO:0000313" key="7">
    <source>
        <dbReference type="Proteomes" id="UP000008066"/>
    </source>
</evidence>
<dbReference type="PRINTS" id="PR00463">
    <property type="entry name" value="EP450I"/>
</dbReference>
<proteinExistence type="predicted"/>
<dbReference type="GO" id="GO:0016705">
    <property type="term" value="F:oxidoreductase activity, acting on paired donors, with incorporation or reduction of molecular oxygen"/>
    <property type="evidence" value="ECO:0007669"/>
    <property type="project" value="InterPro"/>
</dbReference>
<dbReference type="Gene3D" id="1.10.630.10">
    <property type="entry name" value="Cytochrome P450"/>
    <property type="match status" value="1"/>
</dbReference>
<dbReference type="GO" id="GO:0020037">
    <property type="term" value="F:heme binding"/>
    <property type="evidence" value="ECO:0007669"/>
    <property type="project" value="InterPro"/>
</dbReference>
<dbReference type="STRING" id="759272.G0S5E8"/>
<evidence type="ECO:0000313" key="6">
    <source>
        <dbReference type="EMBL" id="EGS20621.1"/>
    </source>
</evidence>
<dbReference type="InterPro" id="IPR002401">
    <property type="entry name" value="Cyt_P450_E_grp-I"/>
</dbReference>
<dbReference type="KEGG" id="cthr:CTHT_0024550"/>
<comment type="cofactor">
    <cofactor evidence="4">
        <name>heme</name>
        <dbReference type="ChEBI" id="CHEBI:30413"/>
    </cofactor>
</comment>
<dbReference type="PRINTS" id="PR00385">
    <property type="entry name" value="P450"/>
</dbReference>
<evidence type="ECO:0000256" key="1">
    <source>
        <dbReference type="ARBA" id="ARBA00022617"/>
    </source>
</evidence>
<sequence>MFTTLEKDEHARRRRLIADRYANTNVLRPQSLGGIAQNATNFVRRCFESVGGSLDIYPGLHAYAFDCITHHLFDPYDTKSLQDVKDEEVMREVTFDDSLQNRLLKHYHPTIHRLLGNALRTLFNAKPRETPLADAFVLDKTTSPSLSPSPSPFTLLHRLRQSLDKSEKADYDDSGSAQGTFIPDSLDIAAECLDHMAAGIDTTGDALCFLMWELSQPRSRHVQRKLQQELLAAKSNGVTDNKLAQLPYLEAVIMEGLRCWPAIPMSLPRVVPWDEKGGKEIDGWWVPSGTVVSCQAYSVHRLGIDSKGEWFPEEAEGFRPERWLGGEAEEWKKRFFAFATGGRGCIGKHLALAEMRLLLKEVYSRFSTFPDDSMTQEDMDMSDQLISSRPRGQRCLLRFVPLEDLAGKHHGSPTPGRQQMAAEEPESTVWRVNSTCKGIANSYVETLDNESLGAA</sequence>
<keyword evidence="6" id="KW-0560">Oxidoreductase</keyword>
<keyword evidence="7" id="KW-1185">Reference proteome</keyword>
<keyword evidence="3 4" id="KW-0408">Iron</keyword>
<dbReference type="OrthoDB" id="1470350at2759"/>
<dbReference type="GO" id="GO:0004497">
    <property type="term" value="F:monooxygenase activity"/>
    <property type="evidence" value="ECO:0007669"/>
    <property type="project" value="UniProtKB-KW"/>
</dbReference>
<dbReference type="GeneID" id="18256493"/>
<keyword evidence="2 4" id="KW-0479">Metal-binding</keyword>
<dbReference type="RefSeq" id="XP_006692917.1">
    <property type="nucleotide sequence ID" value="XM_006692854.1"/>
</dbReference>
<dbReference type="Pfam" id="PF00067">
    <property type="entry name" value="p450"/>
    <property type="match status" value="1"/>
</dbReference>
<dbReference type="InterPro" id="IPR036396">
    <property type="entry name" value="Cyt_P450_sf"/>
</dbReference>
<dbReference type="SUPFAM" id="SSF48264">
    <property type="entry name" value="Cytochrome P450"/>
    <property type="match status" value="1"/>
</dbReference>
<feature type="binding site" description="axial binding residue" evidence="4">
    <location>
        <position position="345"/>
    </location>
    <ligand>
        <name>heme</name>
        <dbReference type="ChEBI" id="CHEBI:30413"/>
    </ligand>
    <ligandPart>
        <name>Fe</name>
        <dbReference type="ChEBI" id="CHEBI:18248"/>
    </ligandPart>
</feature>
<dbReference type="HOGENOM" id="CLU_001570_14_2_1"/>
<dbReference type="InterPro" id="IPR001128">
    <property type="entry name" value="Cyt_P450"/>
</dbReference>
<dbReference type="PANTHER" id="PTHR24305">
    <property type="entry name" value="CYTOCHROME P450"/>
    <property type="match status" value="1"/>
</dbReference>
<keyword evidence="6" id="KW-0503">Monooxygenase</keyword>
<evidence type="ECO:0000256" key="3">
    <source>
        <dbReference type="ARBA" id="ARBA00023004"/>
    </source>
</evidence>
<dbReference type="PANTHER" id="PTHR24305:SF164">
    <property type="entry name" value="P450, PUTATIVE (EUROFUNG)-RELATED"/>
    <property type="match status" value="1"/>
</dbReference>
<accession>G0S5E8</accession>
<dbReference type="AlphaFoldDB" id="G0S5E8"/>
<evidence type="ECO:0000256" key="5">
    <source>
        <dbReference type="SAM" id="MobiDB-lite"/>
    </source>
</evidence>